<keyword evidence="4" id="KW-1185">Reference proteome</keyword>
<sequence length="324" mass="35243">MKHPWKVLAAGVALSTALAGCGTHHGELGNKNIRNNNIGNYRLLDKRFADDNMNEMNRVDGRQLNGNNIIGNHRNYNLKSNRQIAGTVKKLEGVRDAYVLTTNDNAYVAVGLKGESIVGSTNTRSGTEMGYAASNTGRTGSNSGRMSAKSGDGLSLERGMNRLDGSMGRMNERLGRGMDGKFDNTIDQYGRMGESRGNNGYSSLSNGYNGYGGASATNRRGHMENGLADNNNIYMARSLNEGFKTQVADAVRKSMPGIDKVFVSANPDFFSRMREYDNDAKQGHSIQPYLAEFNAMVERVFPNVDDGSAGTQKKLSGLDAHIFK</sequence>
<organism evidence="3 4">
    <name type="scientific">Paenibacillus pasadenensis</name>
    <dbReference type="NCBI Taxonomy" id="217090"/>
    <lineage>
        <taxon>Bacteria</taxon>
        <taxon>Bacillati</taxon>
        <taxon>Bacillota</taxon>
        <taxon>Bacilli</taxon>
        <taxon>Bacillales</taxon>
        <taxon>Paenibacillaceae</taxon>
        <taxon>Paenibacillus</taxon>
    </lineage>
</organism>
<reference evidence="3 4" key="1">
    <citation type="submission" date="2017-05" db="EMBL/GenBank/DDBJ databases">
        <title>Functional genome analysis of Paenibacillus pasadenensis strain R16: insights on endophytic life style and antifungal activity.</title>
        <authorList>
            <person name="Passera A."/>
            <person name="Marcolungo L."/>
            <person name="Casati P."/>
            <person name="Brasca M."/>
            <person name="Quaglino F."/>
            <person name="Delledonne M."/>
        </authorList>
    </citation>
    <scope>NUCLEOTIDE SEQUENCE [LARGE SCALE GENOMIC DNA]</scope>
    <source>
        <strain evidence="3 4">R16</strain>
    </source>
</reference>
<feature type="compositionally biased region" description="Polar residues" evidence="1">
    <location>
        <begin position="133"/>
        <end position="145"/>
    </location>
</feature>
<evidence type="ECO:0000256" key="2">
    <source>
        <dbReference type="SAM" id="SignalP"/>
    </source>
</evidence>
<name>A0A2N5N4B2_9BACL</name>
<gene>
    <name evidence="3" type="ORF">B8V81_3619</name>
</gene>
<evidence type="ECO:0000313" key="3">
    <source>
        <dbReference type="EMBL" id="PLT45188.1"/>
    </source>
</evidence>
<accession>A0A2N5N4B2</accession>
<dbReference type="InterPro" id="IPR019076">
    <property type="entry name" value="Spore_lipoprot_YhcN/YlaJ-like"/>
</dbReference>
<dbReference type="PROSITE" id="PS51257">
    <property type="entry name" value="PROKAR_LIPOPROTEIN"/>
    <property type="match status" value="1"/>
</dbReference>
<feature type="region of interest" description="Disordered" evidence="1">
    <location>
        <begin position="128"/>
        <end position="166"/>
    </location>
</feature>
<dbReference type="Pfam" id="PF09580">
    <property type="entry name" value="Spore_YhcN_YlaJ"/>
    <property type="match status" value="2"/>
</dbReference>
<dbReference type="RefSeq" id="WP_101808883.1">
    <property type="nucleotide sequence ID" value="NZ_NFEZ01000004.1"/>
</dbReference>
<feature type="chain" id="PRO_5039054434" evidence="2">
    <location>
        <begin position="20"/>
        <end position="324"/>
    </location>
</feature>
<feature type="signal peptide" evidence="2">
    <location>
        <begin position="1"/>
        <end position="19"/>
    </location>
</feature>
<dbReference type="Proteomes" id="UP000234789">
    <property type="component" value="Unassembled WGS sequence"/>
</dbReference>
<dbReference type="EMBL" id="NFEZ01000004">
    <property type="protein sequence ID" value="PLT45188.1"/>
    <property type="molecule type" value="Genomic_DNA"/>
</dbReference>
<dbReference type="AlphaFoldDB" id="A0A2N5N4B2"/>
<keyword evidence="2" id="KW-0732">Signal</keyword>
<evidence type="ECO:0000256" key="1">
    <source>
        <dbReference type="SAM" id="MobiDB-lite"/>
    </source>
</evidence>
<proteinExistence type="predicted"/>
<evidence type="ECO:0000313" key="4">
    <source>
        <dbReference type="Proteomes" id="UP000234789"/>
    </source>
</evidence>
<comment type="caution">
    <text evidence="3">The sequence shown here is derived from an EMBL/GenBank/DDBJ whole genome shotgun (WGS) entry which is preliminary data.</text>
</comment>
<protein>
    <submittedName>
        <fullName evidence="3">Uncharacterized protein</fullName>
    </submittedName>
</protein>